<keyword evidence="5 9" id="KW-0812">Transmembrane</keyword>
<dbReference type="InterPro" id="IPR047817">
    <property type="entry name" value="ABC2_TM_bact-type"/>
</dbReference>
<dbReference type="GO" id="GO:0015774">
    <property type="term" value="P:polysaccharide transport"/>
    <property type="evidence" value="ECO:0007669"/>
    <property type="project" value="UniProtKB-KW"/>
</dbReference>
<comment type="similarity">
    <text evidence="2 9">Belongs to the ABC-2 integral membrane protein family.</text>
</comment>
<keyword evidence="4 9" id="KW-1003">Cell membrane</keyword>
<keyword evidence="8 9" id="KW-0472">Membrane</keyword>
<dbReference type="PROSITE" id="PS51012">
    <property type="entry name" value="ABC_TM2"/>
    <property type="match status" value="1"/>
</dbReference>
<evidence type="ECO:0000256" key="1">
    <source>
        <dbReference type="ARBA" id="ARBA00004651"/>
    </source>
</evidence>
<dbReference type="GO" id="GO:0015920">
    <property type="term" value="P:lipopolysaccharide transport"/>
    <property type="evidence" value="ECO:0007669"/>
    <property type="project" value="TreeGrafter"/>
</dbReference>
<comment type="subcellular location">
    <subcellularLocation>
        <location evidence="9">Cell inner membrane</location>
        <topology evidence="9">Multi-pass membrane protein</topology>
    </subcellularLocation>
    <subcellularLocation>
        <location evidence="1">Cell membrane</location>
        <topology evidence="1">Multi-pass membrane protein</topology>
    </subcellularLocation>
</comment>
<evidence type="ECO:0000256" key="7">
    <source>
        <dbReference type="ARBA" id="ARBA00023047"/>
    </source>
</evidence>
<dbReference type="AlphaFoldDB" id="A0A656HE41"/>
<keyword evidence="6 9" id="KW-1133">Transmembrane helix</keyword>
<dbReference type="Pfam" id="PF01061">
    <property type="entry name" value="ABC2_membrane"/>
    <property type="match status" value="1"/>
</dbReference>
<dbReference type="GO" id="GO:0005886">
    <property type="term" value="C:plasma membrane"/>
    <property type="evidence" value="ECO:0007669"/>
    <property type="project" value="UniProtKB-SubCell"/>
</dbReference>
<dbReference type="PANTHER" id="PTHR30413">
    <property type="entry name" value="INNER MEMBRANE TRANSPORT PERMEASE"/>
    <property type="match status" value="1"/>
</dbReference>
<feature type="transmembrane region" description="Helical" evidence="9">
    <location>
        <begin position="101"/>
        <end position="132"/>
    </location>
</feature>
<evidence type="ECO:0000256" key="9">
    <source>
        <dbReference type="RuleBase" id="RU361157"/>
    </source>
</evidence>
<dbReference type="Proteomes" id="UP000005317">
    <property type="component" value="Unassembled WGS sequence"/>
</dbReference>
<evidence type="ECO:0000256" key="6">
    <source>
        <dbReference type="ARBA" id="ARBA00022989"/>
    </source>
</evidence>
<evidence type="ECO:0000259" key="10">
    <source>
        <dbReference type="PROSITE" id="PS51012"/>
    </source>
</evidence>
<evidence type="ECO:0000256" key="2">
    <source>
        <dbReference type="ARBA" id="ARBA00007783"/>
    </source>
</evidence>
<keyword evidence="7" id="KW-0625">Polysaccharide transport</keyword>
<feature type="transmembrane region" description="Helical" evidence="9">
    <location>
        <begin position="138"/>
        <end position="161"/>
    </location>
</feature>
<dbReference type="GO" id="GO:0140359">
    <property type="term" value="F:ABC-type transporter activity"/>
    <property type="evidence" value="ECO:0007669"/>
    <property type="project" value="InterPro"/>
</dbReference>
<accession>A0A656HE41</accession>
<name>A0A656HE41_THINJ</name>
<feature type="transmembrane region" description="Helical" evidence="9">
    <location>
        <begin position="60"/>
        <end position="80"/>
    </location>
</feature>
<evidence type="ECO:0000313" key="11">
    <source>
        <dbReference type="EMBL" id="EIJ34254.1"/>
    </source>
</evidence>
<sequence length="257" mass="29535">MKHHLQMILLFTKQELFEQYRGNALGVVWLFIQPLTYILIFTLIFSDIMKTRLANFDQPYAYSTYLVAGILSWNMIINIITKTSSVYQTKAGLIKKVPTHLLLLPLYIPLAEVIIYIIGMALFSIVLLLVGYDFSATWLWLLLLTLCATLFAYVSGMLFGLLSPFIPDIRNAIPVLSQLLFWMTPIIYLPNIVPKQFQWLLDANPFTWLISNFQAAIFYQAPLHWGTLTASLGLTASIGLLVYWLHLRLEKDIRDLI</sequence>
<evidence type="ECO:0000256" key="8">
    <source>
        <dbReference type="ARBA" id="ARBA00023136"/>
    </source>
</evidence>
<feature type="domain" description="ABC transmembrane type-2" evidence="10">
    <location>
        <begin position="25"/>
        <end position="253"/>
    </location>
</feature>
<keyword evidence="7" id="KW-0762">Sugar transport</keyword>
<dbReference type="PANTHER" id="PTHR30413:SF10">
    <property type="entry name" value="CAPSULE POLYSACCHARIDE EXPORT INNER-MEMBRANE PROTEIN CTRC"/>
    <property type="match status" value="1"/>
</dbReference>
<evidence type="ECO:0000256" key="3">
    <source>
        <dbReference type="ARBA" id="ARBA00022448"/>
    </source>
</evidence>
<evidence type="ECO:0000313" key="12">
    <source>
        <dbReference type="Proteomes" id="UP000005317"/>
    </source>
</evidence>
<dbReference type="RefSeq" id="WP_002708187.1">
    <property type="nucleotide sequence ID" value="NZ_JH651384.1"/>
</dbReference>
<dbReference type="EMBL" id="JH651384">
    <property type="protein sequence ID" value="EIJ34254.1"/>
    <property type="molecule type" value="Genomic_DNA"/>
</dbReference>
<reference evidence="12" key="1">
    <citation type="journal article" date="2011" name="Stand. Genomic Sci.">
        <title>Genome sequence of the filamentous, gliding Thiothrix nivea neotype strain (JP2(T)).</title>
        <authorList>
            <person name="Lapidus A."/>
            <person name="Nolan M."/>
            <person name="Lucas S."/>
            <person name="Glavina Del Rio T."/>
            <person name="Tice H."/>
            <person name="Cheng J.F."/>
            <person name="Tapia R."/>
            <person name="Han C."/>
            <person name="Goodwin L."/>
            <person name="Pitluck S."/>
            <person name="Liolios K."/>
            <person name="Pagani I."/>
            <person name="Ivanova N."/>
            <person name="Huntemann M."/>
            <person name="Mavromatis K."/>
            <person name="Mikhailova N."/>
            <person name="Pati A."/>
            <person name="Chen A."/>
            <person name="Palaniappan K."/>
            <person name="Land M."/>
            <person name="Brambilla E.M."/>
            <person name="Rohde M."/>
            <person name="Abt B."/>
            <person name="Verbarg S."/>
            <person name="Goker M."/>
            <person name="Bristow J."/>
            <person name="Eisen J.A."/>
            <person name="Markowitz V."/>
            <person name="Hugenholtz P."/>
            <person name="Kyrpides N.C."/>
            <person name="Klenk H.P."/>
            <person name="Woyke T."/>
        </authorList>
    </citation>
    <scope>NUCLEOTIDE SEQUENCE [LARGE SCALE GENOMIC DNA]</scope>
    <source>
        <strain evidence="12">ATCC 35100 / DSM 5205 / JP2</strain>
    </source>
</reference>
<organism evidence="11 12">
    <name type="scientific">Thiothrix nivea (strain ATCC 35100 / DSM 5205 / JP2)</name>
    <dbReference type="NCBI Taxonomy" id="870187"/>
    <lineage>
        <taxon>Bacteria</taxon>
        <taxon>Pseudomonadati</taxon>
        <taxon>Pseudomonadota</taxon>
        <taxon>Gammaproteobacteria</taxon>
        <taxon>Thiotrichales</taxon>
        <taxon>Thiotrichaceae</taxon>
        <taxon>Thiothrix</taxon>
    </lineage>
</organism>
<feature type="transmembrane region" description="Helical" evidence="9">
    <location>
        <begin position="173"/>
        <end position="193"/>
    </location>
</feature>
<feature type="transmembrane region" description="Helical" evidence="9">
    <location>
        <begin position="20"/>
        <end position="45"/>
    </location>
</feature>
<gene>
    <name evidence="11" type="ORF">Thini_1671</name>
</gene>
<proteinExistence type="inferred from homology"/>
<keyword evidence="12" id="KW-1185">Reference proteome</keyword>
<dbReference type="OrthoDB" id="9786910at2"/>
<keyword evidence="3 9" id="KW-0813">Transport</keyword>
<protein>
    <recommendedName>
        <fullName evidence="9">Transport permease protein</fullName>
    </recommendedName>
</protein>
<feature type="transmembrane region" description="Helical" evidence="9">
    <location>
        <begin position="223"/>
        <end position="245"/>
    </location>
</feature>
<evidence type="ECO:0000256" key="4">
    <source>
        <dbReference type="ARBA" id="ARBA00022475"/>
    </source>
</evidence>
<dbReference type="InterPro" id="IPR013525">
    <property type="entry name" value="ABC2_TM"/>
</dbReference>
<evidence type="ECO:0000256" key="5">
    <source>
        <dbReference type="ARBA" id="ARBA00022692"/>
    </source>
</evidence>